<dbReference type="Proteomes" id="UP000231067">
    <property type="component" value="Unassembled WGS sequence"/>
</dbReference>
<evidence type="ECO:0000313" key="6">
    <source>
        <dbReference type="EMBL" id="PIP41562.1"/>
    </source>
</evidence>
<name>A0A2H0A7Z2_9BACT</name>
<evidence type="ECO:0000256" key="4">
    <source>
        <dbReference type="ARBA" id="ARBA00022967"/>
    </source>
</evidence>
<keyword evidence="4" id="KW-1278">Translocase</keyword>
<gene>
    <name evidence="6" type="ORF">COX18_02960</name>
</gene>
<dbReference type="InterPro" id="IPR027417">
    <property type="entry name" value="P-loop_NTPase"/>
</dbReference>
<sequence>MLKAQNISASYRETRVLDGIRFQVTEGEFLGIIGPNGAGKTTLLKIMTGVKSPLAGEVMLDGKNLGSLCRKEIARIMAVVPQSSFIPPLFTVEDVVLMGRYPHQKNRFVTTEEDIRVVEESMRKTNTLDFRQRSVNELSGGERQEVIIARALAQEPKMLMLDEPTASLDIKHQMRILGLVRSLIKEEGITAVMVIHDLNLAARFCDRLVLLHNRNIYAEGKPEDVLTPQNLKVAYEVEVEIGYKPSIGSLQVVVIN</sequence>
<dbReference type="GO" id="GO:0016887">
    <property type="term" value="F:ATP hydrolysis activity"/>
    <property type="evidence" value="ECO:0007669"/>
    <property type="project" value="InterPro"/>
</dbReference>
<evidence type="ECO:0000259" key="5">
    <source>
        <dbReference type="PROSITE" id="PS50893"/>
    </source>
</evidence>
<dbReference type="SMART" id="SM00382">
    <property type="entry name" value="AAA"/>
    <property type="match status" value="1"/>
</dbReference>
<evidence type="ECO:0000256" key="2">
    <source>
        <dbReference type="ARBA" id="ARBA00022741"/>
    </source>
</evidence>
<dbReference type="PROSITE" id="PS50893">
    <property type="entry name" value="ABC_TRANSPORTER_2"/>
    <property type="match status" value="1"/>
</dbReference>
<accession>A0A2H0A7Z2</accession>
<organism evidence="6 7">
    <name type="scientific">Candidatus Desantisbacteria bacterium CG23_combo_of_CG06-09_8_20_14_all_40_23</name>
    <dbReference type="NCBI Taxonomy" id="1974550"/>
    <lineage>
        <taxon>Bacteria</taxon>
        <taxon>Candidatus Desantisiibacteriota</taxon>
    </lineage>
</organism>
<dbReference type="PANTHER" id="PTHR42794">
    <property type="entry name" value="HEMIN IMPORT ATP-BINDING PROTEIN HMUV"/>
    <property type="match status" value="1"/>
</dbReference>
<proteinExistence type="predicted"/>
<dbReference type="Pfam" id="PF00005">
    <property type="entry name" value="ABC_tran"/>
    <property type="match status" value="1"/>
</dbReference>
<dbReference type="FunFam" id="3.40.50.300:FF:000134">
    <property type="entry name" value="Iron-enterobactin ABC transporter ATP-binding protein"/>
    <property type="match status" value="1"/>
</dbReference>
<dbReference type="GO" id="GO:0005524">
    <property type="term" value="F:ATP binding"/>
    <property type="evidence" value="ECO:0007669"/>
    <property type="project" value="UniProtKB-KW"/>
</dbReference>
<keyword evidence="1" id="KW-0813">Transport</keyword>
<feature type="domain" description="ABC transporter" evidence="5">
    <location>
        <begin position="2"/>
        <end position="238"/>
    </location>
</feature>
<evidence type="ECO:0000256" key="1">
    <source>
        <dbReference type="ARBA" id="ARBA00022448"/>
    </source>
</evidence>
<dbReference type="EMBL" id="PCSH01000054">
    <property type="protein sequence ID" value="PIP41562.1"/>
    <property type="molecule type" value="Genomic_DNA"/>
</dbReference>
<comment type="caution">
    <text evidence="6">The sequence shown here is derived from an EMBL/GenBank/DDBJ whole genome shotgun (WGS) entry which is preliminary data.</text>
</comment>
<dbReference type="NCBIfam" id="NF010068">
    <property type="entry name" value="PRK13548.1"/>
    <property type="match status" value="1"/>
</dbReference>
<dbReference type="CDD" id="cd03214">
    <property type="entry name" value="ABC_Iron-Siderophores_B12_Hemin"/>
    <property type="match status" value="1"/>
</dbReference>
<evidence type="ECO:0000256" key="3">
    <source>
        <dbReference type="ARBA" id="ARBA00022840"/>
    </source>
</evidence>
<dbReference type="SUPFAM" id="SSF52540">
    <property type="entry name" value="P-loop containing nucleoside triphosphate hydrolases"/>
    <property type="match status" value="1"/>
</dbReference>
<dbReference type="InterPro" id="IPR003593">
    <property type="entry name" value="AAA+_ATPase"/>
</dbReference>
<dbReference type="Gene3D" id="3.40.50.300">
    <property type="entry name" value="P-loop containing nucleotide triphosphate hydrolases"/>
    <property type="match status" value="1"/>
</dbReference>
<dbReference type="InterPro" id="IPR003439">
    <property type="entry name" value="ABC_transporter-like_ATP-bd"/>
</dbReference>
<protein>
    <submittedName>
        <fullName evidence="6">Heme ABC transporter ATP-binding protein</fullName>
    </submittedName>
</protein>
<keyword evidence="3 6" id="KW-0067">ATP-binding</keyword>
<evidence type="ECO:0000313" key="7">
    <source>
        <dbReference type="Proteomes" id="UP000231067"/>
    </source>
</evidence>
<keyword evidence="2" id="KW-0547">Nucleotide-binding</keyword>
<reference evidence="6 7" key="1">
    <citation type="submission" date="2017-09" db="EMBL/GenBank/DDBJ databases">
        <title>Depth-based differentiation of microbial function through sediment-hosted aquifers and enrichment of novel symbionts in the deep terrestrial subsurface.</title>
        <authorList>
            <person name="Probst A.J."/>
            <person name="Ladd B."/>
            <person name="Jarett J.K."/>
            <person name="Geller-Mcgrath D.E."/>
            <person name="Sieber C.M."/>
            <person name="Emerson J.B."/>
            <person name="Anantharaman K."/>
            <person name="Thomas B.C."/>
            <person name="Malmstrom R."/>
            <person name="Stieglmeier M."/>
            <person name="Klingl A."/>
            <person name="Woyke T."/>
            <person name="Ryan C.M."/>
            <person name="Banfield J.F."/>
        </authorList>
    </citation>
    <scope>NUCLEOTIDE SEQUENCE [LARGE SCALE GENOMIC DNA]</scope>
    <source>
        <strain evidence="6">CG23_combo_of_CG06-09_8_20_14_all_40_23</strain>
    </source>
</reference>
<dbReference type="PANTHER" id="PTHR42794:SF1">
    <property type="entry name" value="HEMIN IMPORT ATP-BINDING PROTEIN HMUV"/>
    <property type="match status" value="1"/>
</dbReference>
<dbReference type="AlphaFoldDB" id="A0A2H0A7Z2"/>